<dbReference type="EMBL" id="ML119134">
    <property type="protein sequence ID" value="RPB11626.1"/>
    <property type="molecule type" value="Genomic_DNA"/>
</dbReference>
<organism evidence="1 2">
    <name type="scientific">Morchella conica CCBAS932</name>
    <dbReference type="NCBI Taxonomy" id="1392247"/>
    <lineage>
        <taxon>Eukaryota</taxon>
        <taxon>Fungi</taxon>
        <taxon>Dikarya</taxon>
        <taxon>Ascomycota</taxon>
        <taxon>Pezizomycotina</taxon>
        <taxon>Pezizomycetes</taxon>
        <taxon>Pezizales</taxon>
        <taxon>Morchellaceae</taxon>
        <taxon>Morchella</taxon>
    </lineage>
</organism>
<sequence>MIGGGPYLFNTKTESLDRLICRQGVLVADARHTRYIANIAATINPQQGRLVALTSCRASTTGRLVALASCRANALHHIDKVLQHTVNPAIGVNGGPYPFLWGECTAPSSVPTTGRLVALASCRAAVLHPTPSPEMIRRIDGADQITIGPIRVGWASKQPPKHQSF</sequence>
<keyword evidence="2" id="KW-1185">Reference proteome</keyword>
<dbReference type="AlphaFoldDB" id="A0A3N4KM33"/>
<evidence type="ECO:0000313" key="2">
    <source>
        <dbReference type="Proteomes" id="UP000277580"/>
    </source>
</evidence>
<protein>
    <submittedName>
        <fullName evidence="1">Uncharacterized protein</fullName>
    </submittedName>
</protein>
<accession>A0A3N4KM33</accession>
<name>A0A3N4KM33_9PEZI</name>
<evidence type="ECO:0000313" key="1">
    <source>
        <dbReference type="EMBL" id="RPB11626.1"/>
    </source>
</evidence>
<dbReference type="InParanoid" id="A0A3N4KM33"/>
<gene>
    <name evidence="1" type="ORF">P167DRAFT_546194</name>
</gene>
<reference evidence="1 2" key="1">
    <citation type="journal article" date="2018" name="Nat. Ecol. Evol.">
        <title>Pezizomycetes genomes reveal the molecular basis of ectomycorrhizal truffle lifestyle.</title>
        <authorList>
            <person name="Murat C."/>
            <person name="Payen T."/>
            <person name="Noel B."/>
            <person name="Kuo A."/>
            <person name="Morin E."/>
            <person name="Chen J."/>
            <person name="Kohler A."/>
            <person name="Krizsan K."/>
            <person name="Balestrini R."/>
            <person name="Da Silva C."/>
            <person name="Montanini B."/>
            <person name="Hainaut M."/>
            <person name="Levati E."/>
            <person name="Barry K.W."/>
            <person name="Belfiori B."/>
            <person name="Cichocki N."/>
            <person name="Clum A."/>
            <person name="Dockter R.B."/>
            <person name="Fauchery L."/>
            <person name="Guy J."/>
            <person name="Iotti M."/>
            <person name="Le Tacon F."/>
            <person name="Lindquist E.A."/>
            <person name="Lipzen A."/>
            <person name="Malagnac F."/>
            <person name="Mello A."/>
            <person name="Molinier V."/>
            <person name="Miyauchi S."/>
            <person name="Poulain J."/>
            <person name="Riccioni C."/>
            <person name="Rubini A."/>
            <person name="Sitrit Y."/>
            <person name="Splivallo R."/>
            <person name="Traeger S."/>
            <person name="Wang M."/>
            <person name="Zifcakova L."/>
            <person name="Wipf D."/>
            <person name="Zambonelli A."/>
            <person name="Paolocci F."/>
            <person name="Nowrousian M."/>
            <person name="Ottonello S."/>
            <person name="Baldrian P."/>
            <person name="Spatafora J.W."/>
            <person name="Henrissat B."/>
            <person name="Nagy L.G."/>
            <person name="Aury J.M."/>
            <person name="Wincker P."/>
            <person name="Grigoriev I.V."/>
            <person name="Bonfante P."/>
            <person name="Martin F.M."/>
        </authorList>
    </citation>
    <scope>NUCLEOTIDE SEQUENCE [LARGE SCALE GENOMIC DNA]</scope>
    <source>
        <strain evidence="1 2">CCBAS932</strain>
    </source>
</reference>
<dbReference type="Proteomes" id="UP000277580">
    <property type="component" value="Unassembled WGS sequence"/>
</dbReference>
<proteinExistence type="predicted"/>